<reference evidence="2 3" key="1">
    <citation type="submission" date="2024-08" db="EMBL/GenBank/DDBJ databases">
        <title>Whole-genome sequencing of halo(alkali)philic microorganisms from hypersaline lakes.</title>
        <authorList>
            <person name="Sorokin D.Y."/>
            <person name="Merkel A.Y."/>
            <person name="Messina E."/>
            <person name="Yakimov M."/>
        </authorList>
    </citation>
    <scope>NUCLEOTIDE SEQUENCE [LARGE SCALE GENOMIC DNA]</scope>
    <source>
        <strain evidence="2 3">AB-hyl4</strain>
    </source>
</reference>
<evidence type="ECO:0000256" key="1">
    <source>
        <dbReference type="ARBA" id="ARBA00006484"/>
    </source>
</evidence>
<dbReference type="PRINTS" id="PR00080">
    <property type="entry name" value="SDRFAMILY"/>
</dbReference>
<dbReference type="SUPFAM" id="SSF51735">
    <property type="entry name" value="NAD(P)-binding Rossmann-fold domains"/>
    <property type="match status" value="1"/>
</dbReference>
<dbReference type="PRINTS" id="PR00081">
    <property type="entry name" value="GDHRDH"/>
</dbReference>
<comment type="caution">
    <text evidence="2">The sequence shown here is derived from an EMBL/GenBank/DDBJ whole genome shotgun (WGS) entry which is preliminary data.</text>
</comment>
<keyword evidence="2" id="KW-0560">Oxidoreductase</keyword>
<dbReference type="Proteomes" id="UP001575105">
    <property type="component" value="Unassembled WGS sequence"/>
</dbReference>
<evidence type="ECO:0000313" key="3">
    <source>
        <dbReference type="Proteomes" id="UP001575105"/>
    </source>
</evidence>
<dbReference type="GO" id="GO:0016491">
    <property type="term" value="F:oxidoreductase activity"/>
    <property type="evidence" value="ECO:0007669"/>
    <property type="project" value="UniProtKB-KW"/>
</dbReference>
<organism evidence="2 3">
    <name type="scientific">Natronomicrosphaera hydrolytica</name>
    <dbReference type="NCBI Taxonomy" id="3242702"/>
    <lineage>
        <taxon>Bacteria</taxon>
        <taxon>Pseudomonadati</taxon>
        <taxon>Planctomycetota</taxon>
        <taxon>Phycisphaerae</taxon>
        <taxon>Phycisphaerales</taxon>
        <taxon>Phycisphaeraceae</taxon>
        <taxon>Natronomicrosphaera</taxon>
    </lineage>
</organism>
<dbReference type="InterPro" id="IPR036291">
    <property type="entry name" value="NAD(P)-bd_dom_sf"/>
</dbReference>
<dbReference type="Gene3D" id="3.40.50.720">
    <property type="entry name" value="NAD(P)-binding Rossmann-like Domain"/>
    <property type="match status" value="1"/>
</dbReference>
<sequence>MPKLFDLAGKVALVAGGGGYLGRPICETFAAHGATVVVADLRRHAAEAVARAITQNGGKAHAVVIDTGDEQSINDVVNAVHREHGQLDVLVNTSVYCTGKSHAKGTVDDWQRCLQVTLTGAFLLARAASRIMLPQARGSIIHFSSMYGLVSPDPRNYADEDSVNPPDYGAAKAGVLQLTRYQAVQWGAHGVRVNAIVPGPFPNPTIQQHDPAFVDRLSQRVPLNRIGQANEIAGPTLFLASDASSYVNGASLIVDGGWTAW</sequence>
<dbReference type="RefSeq" id="WP_425345862.1">
    <property type="nucleotide sequence ID" value="NZ_JBGUBD010000006.1"/>
</dbReference>
<dbReference type="EC" id="1.1.1.-" evidence="2"/>
<name>A0ABV4U9J7_9BACT</name>
<dbReference type="PANTHER" id="PTHR42760:SF40">
    <property type="entry name" value="3-OXOACYL-[ACYL-CARRIER-PROTEIN] REDUCTASE, CHLOROPLASTIC"/>
    <property type="match status" value="1"/>
</dbReference>
<keyword evidence="3" id="KW-1185">Reference proteome</keyword>
<dbReference type="PANTHER" id="PTHR42760">
    <property type="entry name" value="SHORT-CHAIN DEHYDROGENASES/REDUCTASES FAMILY MEMBER"/>
    <property type="match status" value="1"/>
</dbReference>
<comment type="similarity">
    <text evidence="1">Belongs to the short-chain dehydrogenases/reductases (SDR) family.</text>
</comment>
<gene>
    <name evidence="2" type="ORF">ACERK3_11665</name>
</gene>
<proteinExistence type="inferred from homology"/>
<accession>A0ABV4U9J7</accession>
<dbReference type="EMBL" id="JBGUBD010000006">
    <property type="protein sequence ID" value="MFA9478943.1"/>
    <property type="molecule type" value="Genomic_DNA"/>
</dbReference>
<dbReference type="Pfam" id="PF13561">
    <property type="entry name" value="adh_short_C2"/>
    <property type="match status" value="1"/>
</dbReference>
<dbReference type="InterPro" id="IPR002347">
    <property type="entry name" value="SDR_fam"/>
</dbReference>
<protein>
    <submittedName>
        <fullName evidence="2">SDR family NAD(P)-dependent oxidoreductase</fullName>
        <ecNumber evidence="2">1.1.1.-</ecNumber>
    </submittedName>
</protein>
<evidence type="ECO:0000313" key="2">
    <source>
        <dbReference type="EMBL" id="MFA9478943.1"/>
    </source>
</evidence>